<dbReference type="RefSeq" id="WP_021007481.1">
    <property type="nucleotide sequence ID" value="NZ_JZWI01000049.1"/>
</dbReference>
<evidence type="ECO:0000259" key="2">
    <source>
        <dbReference type="PROSITE" id="PS50222"/>
    </source>
</evidence>
<dbReference type="GO" id="GO:0005509">
    <property type="term" value="F:calcium ion binding"/>
    <property type="evidence" value="ECO:0007669"/>
    <property type="project" value="InterPro"/>
</dbReference>
<dbReference type="PROSITE" id="PS51257">
    <property type="entry name" value="PROKAR_LIPOPROTEIN"/>
    <property type="match status" value="1"/>
</dbReference>
<gene>
    <name evidence="3" type="ORF">VPARA_62850</name>
</gene>
<evidence type="ECO:0000256" key="1">
    <source>
        <dbReference type="SAM" id="SignalP"/>
    </source>
</evidence>
<name>A0A0H2LSA5_VARPD</name>
<keyword evidence="1" id="KW-0732">Signal</keyword>
<reference evidence="3 4" key="1">
    <citation type="submission" date="2015-03" db="EMBL/GenBank/DDBJ databases">
        <title>Genome sequence of Variovorax paradoxus TBEA6.</title>
        <authorList>
            <person name="Poehlein A."/>
            <person name="Schuldes J."/>
            <person name="Wuebbeler J.H."/>
            <person name="Hiessl S."/>
            <person name="Steinbuechel A."/>
            <person name="Daniel R."/>
        </authorList>
    </citation>
    <scope>NUCLEOTIDE SEQUENCE [LARGE SCALE GENOMIC DNA]</scope>
    <source>
        <strain evidence="3 4">TBEA6</strain>
    </source>
</reference>
<evidence type="ECO:0000313" key="4">
    <source>
        <dbReference type="Proteomes" id="UP000035170"/>
    </source>
</evidence>
<protein>
    <recommendedName>
        <fullName evidence="2">EF-hand domain-containing protein</fullName>
    </recommendedName>
</protein>
<dbReference type="Gene3D" id="1.10.238.10">
    <property type="entry name" value="EF-hand"/>
    <property type="match status" value="1"/>
</dbReference>
<dbReference type="InterPro" id="IPR011992">
    <property type="entry name" value="EF-hand-dom_pair"/>
</dbReference>
<feature type="signal peptide" evidence="1">
    <location>
        <begin position="1"/>
        <end position="20"/>
    </location>
</feature>
<accession>A0A0H2LSA5</accession>
<keyword evidence="4" id="KW-1185">Reference proteome</keyword>
<evidence type="ECO:0000313" key="3">
    <source>
        <dbReference type="EMBL" id="KLN52581.1"/>
    </source>
</evidence>
<feature type="chain" id="PRO_5002596434" description="EF-hand domain-containing protein" evidence="1">
    <location>
        <begin position="21"/>
        <end position="96"/>
    </location>
</feature>
<dbReference type="PATRIC" id="fig|34073.19.peg.6467"/>
<organism evidence="3 4">
    <name type="scientific">Variovorax paradoxus</name>
    <dbReference type="NCBI Taxonomy" id="34073"/>
    <lineage>
        <taxon>Bacteria</taxon>
        <taxon>Pseudomonadati</taxon>
        <taxon>Pseudomonadota</taxon>
        <taxon>Betaproteobacteria</taxon>
        <taxon>Burkholderiales</taxon>
        <taxon>Comamonadaceae</taxon>
        <taxon>Variovorax</taxon>
    </lineage>
</organism>
<dbReference type="PROSITE" id="PS50222">
    <property type="entry name" value="EF_HAND_2"/>
    <property type="match status" value="1"/>
</dbReference>
<proteinExistence type="predicted"/>
<dbReference type="InterPro" id="IPR002048">
    <property type="entry name" value="EF_hand_dom"/>
</dbReference>
<dbReference type="EMBL" id="JZWI01000049">
    <property type="protein sequence ID" value="KLN52581.1"/>
    <property type="molecule type" value="Genomic_DNA"/>
</dbReference>
<comment type="caution">
    <text evidence="3">The sequence shown here is derived from an EMBL/GenBank/DDBJ whole genome shotgun (WGS) entry which is preliminary data.</text>
</comment>
<dbReference type="SUPFAM" id="SSF47473">
    <property type="entry name" value="EF-hand"/>
    <property type="match status" value="1"/>
</dbReference>
<feature type="domain" description="EF-hand" evidence="2">
    <location>
        <begin position="30"/>
        <end position="65"/>
    </location>
</feature>
<sequence>MKTRCTWLLVLAASSFAACAQTADASRTAQLRTELHKRFAAADSNTDGRLTRDEARGKMPRVYRDFDAIDSTRAGAVTMAQIEAYAAARPRSGRRP</sequence>
<dbReference type="Proteomes" id="UP000035170">
    <property type="component" value="Unassembled WGS sequence"/>
</dbReference>
<dbReference type="AlphaFoldDB" id="A0A0H2LSA5"/>